<reference evidence="2" key="1">
    <citation type="submission" date="2019-04" db="EMBL/GenBank/DDBJ databases">
        <title>Friends and foes A comparative genomics studyof 23 Aspergillus species from section Flavi.</title>
        <authorList>
            <consortium name="DOE Joint Genome Institute"/>
            <person name="Kjaerbolling I."/>
            <person name="Vesth T."/>
            <person name="Frisvad J.C."/>
            <person name="Nybo J.L."/>
            <person name="Theobald S."/>
            <person name="Kildgaard S."/>
            <person name="Isbrandt T."/>
            <person name="Kuo A."/>
            <person name="Sato A."/>
            <person name="Lyhne E.K."/>
            <person name="Kogle M.E."/>
            <person name="Wiebenga A."/>
            <person name="Kun R.S."/>
            <person name="Lubbers R.J."/>
            <person name="Makela M.R."/>
            <person name="Barry K."/>
            <person name="Chovatia M."/>
            <person name="Clum A."/>
            <person name="Daum C."/>
            <person name="Haridas S."/>
            <person name="He G."/>
            <person name="LaButti K."/>
            <person name="Lipzen A."/>
            <person name="Mondo S."/>
            <person name="Riley R."/>
            <person name="Salamov A."/>
            <person name="Simmons B.A."/>
            <person name="Magnuson J.K."/>
            <person name="Henrissat B."/>
            <person name="Mortensen U.H."/>
            <person name="Larsen T.O."/>
            <person name="Devries R.P."/>
            <person name="Grigoriev I.V."/>
            <person name="Machida M."/>
            <person name="Baker S.E."/>
            <person name="Andersen M.R."/>
        </authorList>
    </citation>
    <scope>NUCLEOTIDE SEQUENCE [LARGE SCALE GENOMIC DNA]</scope>
    <source>
        <strain evidence="2">CBS 130015</strain>
    </source>
</reference>
<evidence type="ECO:0000313" key="2">
    <source>
        <dbReference type="Proteomes" id="UP000325433"/>
    </source>
</evidence>
<name>A0A5N6WCH5_9EURO</name>
<gene>
    <name evidence="1" type="ORF">BDV41DRAFT_57778</name>
</gene>
<organism evidence="1 2">
    <name type="scientific">Aspergillus transmontanensis</name>
    <dbReference type="NCBI Taxonomy" id="1034304"/>
    <lineage>
        <taxon>Eukaryota</taxon>
        <taxon>Fungi</taxon>
        <taxon>Dikarya</taxon>
        <taxon>Ascomycota</taxon>
        <taxon>Pezizomycotina</taxon>
        <taxon>Eurotiomycetes</taxon>
        <taxon>Eurotiomycetidae</taxon>
        <taxon>Eurotiales</taxon>
        <taxon>Aspergillaceae</taxon>
        <taxon>Aspergillus</taxon>
        <taxon>Aspergillus subgen. Circumdati</taxon>
    </lineage>
</organism>
<sequence>MHILKKISVCINLLVSSPAHGCHRLGIIPESFRKLISLITDLLVAGTVGSDLHFCPPGPGTVVSLSVVRDVSQSVDRVQQSNSTQYGGAITPQIPVRGIYMSPIVSFDLLYSSNSSYRVSPGSQQFGKVPVLTPFCPRRS</sequence>
<keyword evidence="2" id="KW-1185">Reference proteome</keyword>
<accession>A0A5N6WCH5</accession>
<dbReference type="Proteomes" id="UP000325433">
    <property type="component" value="Unassembled WGS sequence"/>
</dbReference>
<proteinExistence type="predicted"/>
<evidence type="ECO:0000313" key="1">
    <source>
        <dbReference type="EMBL" id="KAE8317110.1"/>
    </source>
</evidence>
<dbReference type="AlphaFoldDB" id="A0A5N6WCH5"/>
<protein>
    <submittedName>
        <fullName evidence="1">Uncharacterized protein</fullName>
    </submittedName>
</protein>
<dbReference type="EMBL" id="ML738303">
    <property type="protein sequence ID" value="KAE8317110.1"/>
    <property type="molecule type" value="Genomic_DNA"/>
</dbReference>